<feature type="region of interest" description="Disordered" evidence="7">
    <location>
        <begin position="738"/>
        <end position="761"/>
    </location>
</feature>
<keyword evidence="6" id="KW-0693">Viral RNA replication</keyword>
<keyword evidence="2 6" id="KW-0808">Transferase</keyword>
<sequence length="1726" mass="195027">MSDNIEQVAQAPAHPSDPHGGVGDSNPIGEYPGDENDEFVDHDHHDFVEEEEGDPNRRGDNQVYEPAAGGMEQADPIEKGISSGSWLEWYNDNSVFKSRQSGGTINWAIEERKWVPGLYEKFRAATPLFETLRKKLYRVEAFSPVTVFFKSLWGYGERTQSAWNTQAGYVDSFNFSIWVTNPRNFILPVEPTQVLYDVPLSMSVFGRSRTHTNLMAGLPLDAVKTYIGETPQAVRLHQKILTKATRGDTHQALLTLAFSRLFAIKLAEESGCEGLGYNTTGKKMNEYFIPLKGDETNVKRAVAQYVNDYEPSNLITLPLGSTQKDFLVMHYLAGGSRLYTTVSNDGAAKVVYSPFDGYRLNMAFLINPLCGNKVYEPIRGSDVTIQLTSDEAEDLLSRYINEHNLWSQAVPARAHALLLVSNQRVGVATSLPMPCHFSDYTLGMFANPRAAQEYTRVIEPGEQMMPIVATSWMLNLMSLDVLCESVFTCFEENGVALSSQNFVAQAALRLGDVLPEGLSHLTMPVVEKLLGEKFPDVNQYIPHGPLELAQHLTANYNERPLRFSSYLYLEDQPEEEALGMIFNESLRSEIWKRKDCTMRERVVAGYIAYEGEIGYNHDTLRLDYYNVKASRDRIHVIPDQTYNKNQLPLLRGKPCIHDVAYSLHQVQYHSDIVESIKDSMVGVCLEQKLEITMWDELTEAYNEKFGPGSNWYEDSDEEEDELFTGGVAEMQKGERTPHFEKGALNGGEEKLNKGKQPVRASTPIRSVSAQEKKIIASLPAEDVMQTILPLAKQATQEELKARKEEGKGYQSPKKPARTQAAGSNTQHIPIRNAYAALEPEETIDQSEEVEDASIDDDINQHLTKYTRRESSDKIAKKLKPMTDVEYLNATIKSKREILQRTLERSNPSKEDAEIIDSYFVRGKDSQLKRAMYTVGNLCRDIRKLGCRTARVKDCKKFLTNVLGGKNAWAVTVMLFILGNTLSEPAYQDLVNEGLLSTSYEDWNSKWSAFNDITRNRWAEDLWAHSEDDFTQSLYIGNTVGRPHRDVDWDDETKKRSQPGKEIHVITSGGTRESTEQELRAMLMDTLEAEAVYKPGNSPSFADFYKKRANWMIRGSMSGEKNVAKDDKAVWLAINSEGLGVRTNTTKTDVAEYVTAEQVWAVLENAPIHLARAHTKGNENGKIRAIYGSLFSHYVLGSYWSWHYEDRLSLKSASLNKSNSTLLTEAEERATACREGKWITCLDYPDFNASHSCRMQRLVVECIADWCKSKGFKAHEDLDTVTDWYAKSFENQYFRVPTTGEWHRANSTMFSGVRQTTIFNTLINIAYHRHYLKASQLLGSPVSVHHAYMLGDDGWVAFYTKEDAHTYVTIAEHCKMALNPIKQLVSQGRGEYLRLIYGRDGNIRGCPVRSLSSAVHGNVEANKPSVAAQRVTEFYSQWAMLARRGMDRQFCQRVFEQLAIFEIDKDNKVGKHTVLRFLYGTKRGTGLGLYPIAEMPDLRDRNEDGEVQEVDATVSEELKVAEIIQQNKATKKFKASGDFVSWIEEKYGVTWRHLGKQQAASLFAAANLMEGGAKANVQHQAALVSASQSIFSRSQWAQSKDQYRARKPIKITAEQVEQDYRMIRATEDKLLAVVADIGKLLRFMDEASVENLKRQLSEELGIGIGGVEKALNSLRNTRPDKIDYVPTPYLVPELEGLYTMWLVVQSDPGNVTTIPNWLYPASSRMRY</sequence>
<dbReference type="GO" id="GO:0000166">
    <property type="term" value="F:nucleotide binding"/>
    <property type="evidence" value="ECO:0007669"/>
    <property type="project" value="UniProtKB-KW"/>
</dbReference>
<evidence type="ECO:0000256" key="6">
    <source>
        <dbReference type="RuleBase" id="RU364050"/>
    </source>
</evidence>
<dbReference type="GO" id="GO:0003968">
    <property type="term" value="F:RNA-directed RNA polymerase activity"/>
    <property type="evidence" value="ECO:0007669"/>
    <property type="project" value="UniProtKB-KW"/>
</dbReference>
<evidence type="ECO:0000256" key="1">
    <source>
        <dbReference type="ARBA" id="ARBA00022484"/>
    </source>
</evidence>
<feature type="compositionally biased region" description="Basic and acidic residues" evidence="7">
    <location>
        <begin position="738"/>
        <end position="752"/>
    </location>
</feature>
<keyword evidence="4 6" id="KW-0547">Nucleotide-binding</keyword>
<accession>A0A6B9KGX1</accession>
<dbReference type="SUPFAM" id="SSF56672">
    <property type="entry name" value="DNA/RNA polymerases"/>
    <property type="match status" value="1"/>
</dbReference>
<name>A0A6B9KGX1_9VIRU</name>
<evidence type="ECO:0000256" key="4">
    <source>
        <dbReference type="ARBA" id="ARBA00022741"/>
    </source>
</evidence>
<dbReference type="InterPro" id="IPR001795">
    <property type="entry name" value="RNA-dir_pol_luteovirus"/>
</dbReference>
<dbReference type="GO" id="GO:0006351">
    <property type="term" value="P:DNA-templated transcription"/>
    <property type="evidence" value="ECO:0007669"/>
    <property type="project" value="InterPro"/>
</dbReference>
<feature type="region of interest" description="Disordered" evidence="7">
    <location>
        <begin position="798"/>
        <end position="824"/>
    </location>
</feature>
<evidence type="ECO:0000256" key="7">
    <source>
        <dbReference type="SAM" id="MobiDB-lite"/>
    </source>
</evidence>
<dbReference type="Pfam" id="PF02123">
    <property type="entry name" value="RdRP_4"/>
    <property type="match status" value="1"/>
</dbReference>
<dbReference type="GO" id="GO:0003723">
    <property type="term" value="F:RNA binding"/>
    <property type="evidence" value="ECO:0007669"/>
    <property type="project" value="InterPro"/>
</dbReference>
<feature type="region of interest" description="Disordered" evidence="7">
    <location>
        <begin position="1"/>
        <end position="71"/>
    </location>
</feature>
<evidence type="ECO:0000313" key="8">
    <source>
        <dbReference type="EMBL" id="QGZ98417.1"/>
    </source>
</evidence>
<feature type="compositionally biased region" description="Basic and acidic residues" evidence="7">
    <location>
        <begin position="798"/>
        <end position="807"/>
    </location>
</feature>
<protein>
    <recommendedName>
        <fullName evidence="6">RNA-directed RNA polymerase</fullName>
        <ecNumber evidence="6">2.7.7.48</ecNumber>
    </recommendedName>
</protein>
<dbReference type="EMBL" id="MN552386">
    <property type="protein sequence ID" value="QGZ98417.1"/>
    <property type="molecule type" value="Genomic_RNA"/>
</dbReference>
<keyword evidence="1 6" id="KW-0696">RNA-directed RNA polymerase</keyword>
<dbReference type="EC" id="2.7.7.48" evidence="6"/>
<keyword evidence="3 6" id="KW-0548">Nucleotidyltransferase</keyword>
<proteinExistence type="predicted"/>
<evidence type="ECO:0000256" key="2">
    <source>
        <dbReference type="ARBA" id="ARBA00022679"/>
    </source>
</evidence>
<comment type="catalytic activity">
    <reaction evidence="5 6">
        <text>RNA(n) + a ribonucleoside 5'-triphosphate = RNA(n+1) + diphosphate</text>
        <dbReference type="Rhea" id="RHEA:21248"/>
        <dbReference type="Rhea" id="RHEA-COMP:14527"/>
        <dbReference type="Rhea" id="RHEA-COMP:17342"/>
        <dbReference type="ChEBI" id="CHEBI:33019"/>
        <dbReference type="ChEBI" id="CHEBI:61557"/>
        <dbReference type="ChEBI" id="CHEBI:140395"/>
        <dbReference type="EC" id="2.7.7.48"/>
    </reaction>
</comment>
<evidence type="ECO:0000256" key="5">
    <source>
        <dbReference type="ARBA" id="ARBA00048744"/>
    </source>
</evidence>
<evidence type="ECO:0000256" key="3">
    <source>
        <dbReference type="ARBA" id="ARBA00022695"/>
    </source>
</evidence>
<dbReference type="InterPro" id="IPR043502">
    <property type="entry name" value="DNA/RNA_pol_sf"/>
</dbReference>
<organism evidence="8">
    <name type="scientific">Plasmopara viticola lesion associated botybirna 1</name>
    <dbReference type="NCBI Taxonomy" id="2689573"/>
    <lineage>
        <taxon>Viruses</taxon>
        <taxon>Riboviria</taxon>
        <taxon>Orthornavirae</taxon>
        <taxon>Duplornaviricota</taxon>
        <taxon>Chrymotiviricetes</taxon>
        <taxon>Ghabrivirales</taxon>
        <taxon>Alphatotivirineae</taxon>
        <taxon>Botybirnaviridae</taxon>
        <taxon>Botybirnavirus</taxon>
        <taxon>Botybirnavirus shichi</taxon>
    </lineage>
</organism>
<reference evidence="8" key="1">
    <citation type="journal article" date="2020" name="Virus Evol.">
        <title>Analysis of the virome associated to grapevine downy mildew lesions reveals new mycovirus lineages.</title>
        <authorList>
            <person name="Chiapello M."/>
            <person name="Rodriguez-Romero J."/>
            <person name="Ayllon M.A."/>
            <person name="Turina M."/>
        </authorList>
    </citation>
    <scope>NUCLEOTIDE SEQUENCE</scope>
    <source>
        <strain evidence="8">DMG-B_DN55388</strain>
    </source>
</reference>